<reference evidence="1 2" key="1">
    <citation type="submission" date="2021-10" db="EMBL/GenBank/DDBJ databases">
        <authorList>
            <person name="Koch H."/>
        </authorList>
    </citation>
    <scope>NUCLEOTIDE SEQUENCE [LARGE SCALE GENOMIC DNA]</scope>
    <source>
        <strain evidence="1">6680</strain>
    </source>
</reference>
<evidence type="ECO:0000313" key="1">
    <source>
        <dbReference type="EMBL" id="CAG9932143.1"/>
    </source>
</evidence>
<dbReference type="EMBL" id="OU912926">
    <property type="protein sequence ID" value="CAG9932143.1"/>
    <property type="molecule type" value="Genomic_DNA"/>
</dbReference>
<name>A0ABM8YX96_9PROT</name>
<gene>
    <name evidence="1" type="ORF">NTG6680_0890</name>
</gene>
<proteinExistence type="predicted"/>
<evidence type="ECO:0000313" key="2">
    <source>
        <dbReference type="Proteomes" id="UP000839052"/>
    </source>
</evidence>
<protein>
    <recommendedName>
        <fullName evidence="3">HTH domain-containing protein</fullName>
    </recommendedName>
</protein>
<sequence>MDRTERFYKIEQLLISRRVVPISIFLEVLEISQATFKRDRDYLRDQMPPFPTDRPQCLDVLT</sequence>
<evidence type="ECO:0008006" key="3">
    <source>
        <dbReference type="Google" id="ProtNLM"/>
    </source>
</evidence>
<accession>A0ABM8YX96</accession>
<keyword evidence="2" id="KW-1185">Reference proteome</keyword>
<organism evidence="1 2">
    <name type="scientific">Candidatus Nitrotoga arctica</name>
    <dbReference type="NCBI Taxonomy" id="453162"/>
    <lineage>
        <taxon>Bacteria</taxon>
        <taxon>Pseudomonadati</taxon>
        <taxon>Pseudomonadota</taxon>
        <taxon>Betaproteobacteria</taxon>
        <taxon>Nitrosomonadales</taxon>
        <taxon>Gallionellaceae</taxon>
        <taxon>Candidatus Nitrotoga</taxon>
    </lineage>
</organism>
<dbReference type="Proteomes" id="UP000839052">
    <property type="component" value="Chromosome"/>
</dbReference>